<organism evidence="4 5">
    <name type="scientific">Lysobacter antibioticus</name>
    <dbReference type="NCBI Taxonomy" id="84531"/>
    <lineage>
        <taxon>Bacteria</taxon>
        <taxon>Pseudomonadati</taxon>
        <taxon>Pseudomonadota</taxon>
        <taxon>Gammaproteobacteria</taxon>
        <taxon>Lysobacterales</taxon>
        <taxon>Lysobacteraceae</taxon>
        <taxon>Lysobacter</taxon>
    </lineage>
</organism>
<dbReference type="RefSeq" id="WP_187308500.1">
    <property type="nucleotide sequence ID" value="NZ_CP011129.1"/>
</dbReference>
<protein>
    <submittedName>
        <fullName evidence="4">Por secretion system C-terminal sorting domain protein</fullName>
    </submittedName>
</protein>
<evidence type="ECO:0000256" key="1">
    <source>
        <dbReference type="ARBA" id="ARBA00022729"/>
    </source>
</evidence>
<dbReference type="KEGG" id="lab:LA76x_1997"/>
<name>A0A0S2F9B9_LYSAN</name>
<proteinExistence type="predicted"/>
<evidence type="ECO:0000259" key="3">
    <source>
        <dbReference type="Pfam" id="PF13205"/>
    </source>
</evidence>
<dbReference type="Gene3D" id="2.130.10.80">
    <property type="entry name" value="Galactose oxidase/kelch, beta-propeller"/>
    <property type="match status" value="1"/>
</dbReference>
<dbReference type="STRING" id="84531.LA76x_1997"/>
<feature type="compositionally biased region" description="Low complexity" evidence="2">
    <location>
        <begin position="343"/>
        <end position="360"/>
    </location>
</feature>
<feature type="domain" description="SbsA Ig-like" evidence="3">
    <location>
        <begin position="231"/>
        <end position="320"/>
    </location>
</feature>
<keyword evidence="1" id="KW-0732">Signal</keyword>
<dbReference type="PATRIC" id="fig|84531.8.peg.2018"/>
<evidence type="ECO:0000313" key="4">
    <source>
        <dbReference type="EMBL" id="ALN80140.1"/>
    </source>
</evidence>
<dbReference type="Pfam" id="PF13205">
    <property type="entry name" value="Big_5"/>
    <property type="match status" value="1"/>
</dbReference>
<reference evidence="4 5" key="1">
    <citation type="journal article" date="2015" name="BMC Genomics">
        <title>Comparative genomics and metabolic profiling of the genus Lysobacter.</title>
        <authorList>
            <person name="de Bruijn I."/>
            <person name="Cheng X."/>
            <person name="de Jager V."/>
            <person name="Exposito R.G."/>
            <person name="Watrous J."/>
            <person name="Patel N."/>
            <person name="Postma J."/>
            <person name="Dorrestein P.C."/>
            <person name="Kobayashi D."/>
            <person name="Raaijmakers J.M."/>
        </authorList>
    </citation>
    <scope>NUCLEOTIDE SEQUENCE [LARGE SCALE GENOMIC DNA]</scope>
    <source>
        <strain evidence="4 5">76</strain>
    </source>
</reference>
<gene>
    <name evidence="4" type="ORF">LA76x_1997</name>
</gene>
<evidence type="ECO:0000256" key="2">
    <source>
        <dbReference type="SAM" id="MobiDB-lite"/>
    </source>
</evidence>
<accession>A0A0S2F9B9</accession>
<dbReference type="EMBL" id="CP011129">
    <property type="protein sequence ID" value="ALN80140.1"/>
    <property type="molecule type" value="Genomic_DNA"/>
</dbReference>
<dbReference type="InterPro" id="IPR032812">
    <property type="entry name" value="SbsA_Ig"/>
</dbReference>
<dbReference type="SUPFAM" id="SSF117281">
    <property type="entry name" value="Kelch motif"/>
    <property type="match status" value="1"/>
</dbReference>
<dbReference type="Proteomes" id="UP000060787">
    <property type="component" value="Chromosome"/>
</dbReference>
<evidence type="ECO:0000313" key="5">
    <source>
        <dbReference type="Proteomes" id="UP000060787"/>
    </source>
</evidence>
<sequence length="1432" mass="148888">MALTLTMGSSALLSSRAGAASEPLPQTLAHSLAADAREARAQLPDGRWLVLERSGAALALMEDRAGGSAVRRWPLSTPRRWASLSLLPSGRVLIWGGVDGKGLAHQGGLWFDPTSHTLSASGPLKLLPRAGHAATVLSDGRLLVTGGWTPGSAGVAQAELWDERSASASVPTGLSTRPRIGHRSRIENDGGVRLSGGIDGRGRRIVQDQRYDPVRQSFDAAGATSATDNGQAPRLMAAFPHDLAQNVAPDSRLSLRFDQPLRTAELNAASVTLLGPRGFAAVQVTPAEAGRLLFVTPRQPMQPNAAYSLLVDGVHARNGKSLPTMLIDFETGTAGSRPSPQPTASVATATRTAATSMPTSVSGTLAPDGTPVDVESQTPGQEITVPFTISQTGDYGLGVSELNLSAGTSATVKVTRSGSTVVSTSCTAQYAGCALNLAKLSTGSYVLSARPTSSTTTIKFKATLSRDATTLLQPGAAYPLSLSYRGQNGRPVFNGSANQQVSLRIAGQATLPAGRDISYVVYNPAGAAIKTSVISAATASINLVLPSTGRYTLLVDPLYGETANTEITLTQGFSGALVADGDSMDLSSPTEGKSAAVDFYVAAGARLGLGFSNLALSGAPAGEPAIAVLTKPDGSQSTLGNCFVANGGCDFNLSGLAAGVHNIRLGAYSATARVSVTATLSNDKTGPVPSTPTPFALDRRGQNARLWFDASAGQTVALAYSQLLSSPANRAVAITVYRPDGMSLKTNSSRSPATTLNLPNLPASGRYSVLVDTEFGATASMNLWLANGVDESLMLDGDSVDAAAQNAGQNFYFRLSNPQTGTIGLGFSELSAPDLGNDRVRISVLSSGGASVLSEECRISLSGCDLNLTNLASGNYNIVVEPLGQQKLSLRATASTQLSGSLAGETPFALALARPGQDALLSFNLPQTQDVALGIYQHATQPVGRGVVYRIYKPDGSLILHRSVDADQSLFLPGLAAGVYTIGIDPTEGETASAQLILHTPKTGVLAVDGDSLPMSTQAAGQEIHLSFEAQQGANLGLGISELSGSTSAAAWLKAYRPDGTQLHSQSCAPPGCSMNFKNLDAGIYTVKISDSAPPPPARSLLATLSSDLEGSVGVNAPTTITLNRPGLNGRYRFNAVAGQNLALTISNVATAPAFGDVDYTLYLPDGSQRTGRSQKGYSFNLDALALTGEYMLFVDPSKAMQLSGKIELALGESGHIVADGDPVNFATQLHGQSLYFTFDAVQGEYLDLGLSEFQLDGSSGDYRIFVVPLADGPTRQGYCVMQGPCSMRLKDLAAGRYLVALEPYWQDPDRYSPFSTTATLSRELSGTLSLDQPQTVTIPRHGQVMSLILPVVAGQKLLLKVSGQSTAPIGSVVGYDVQTPTGAPVVSSGNASEAATFNLNYLSTSGDYRVTITNGHATSAQMQVVIEQAPE</sequence>
<keyword evidence="5" id="KW-1185">Reference proteome</keyword>
<dbReference type="InterPro" id="IPR037293">
    <property type="entry name" value="Gal_Oxidase_central_sf"/>
</dbReference>
<feature type="region of interest" description="Disordered" evidence="2">
    <location>
        <begin position="332"/>
        <end position="376"/>
    </location>
</feature>
<dbReference type="eggNOG" id="COG3209">
    <property type="taxonomic scope" value="Bacteria"/>
</dbReference>
<dbReference type="InterPro" id="IPR015915">
    <property type="entry name" value="Kelch-typ_b-propeller"/>
</dbReference>